<dbReference type="InterPro" id="IPR019013">
    <property type="entry name" value="Vma21"/>
</dbReference>
<accession>A0A9P0JHU5</accession>
<keyword evidence="4 7" id="KW-0472">Membrane</keyword>
<keyword evidence="2" id="KW-0256">Endoplasmic reticulum</keyword>
<feature type="transmembrane region" description="Helical" evidence="7">
    <location>
        <begin position="46"/>
        <end position="66"/>
    </location>
</feature>
<gene>
    <name evidence="8" type="ORF">APHIGO_LOCUS11863</name>
</gene>
<evidence type="ECO:0000256" key="3">
    <source>
        <dbReference type="ARBA" id="ARBA00022989"/>
    </source>
</evidence>
<keyword evidence="3 7" id="KW-1133">Transmembrane helix</keyword>
<dbReference type="Pfam" id="PF09446">
    <property type="entry name" value="VMA21"/>
    <property type="match status" value="1"/>
</dbReference>
<evidence type="ECO:0000256" key="6">
    <source>
        <dbReference type="SAM" id="MobiDB-lite"/>
    </source>
</evidence>
<feature type="region of interest" description="Disordered" evidence="6">
    <location>
        <begin position="76"/>
        <end position="97"/>
    </location>
</feature>
<reference evidence="8" key="2">
    <citation type="submission" date="2022-10" db="EMBL/GenBank/DDBJ databases">
        <authorList>
            <consortium name="ENA_rothamsted_submissions"/>
            <consortium name="culmorum"/>
            <person name="King R."/>
        </authorList>
    </citation>
    <scope>NUCLEOTIDE SEQUENCE</scope>
</reference>
<protein>
    <submittedName>
        <fullName evidence="8">Uncharacterized protein</fullName>
    </submittedName>
</protein>
<proteinExistence type="predicted"/>
<evidence type="ECO:0000256" key="1">
    <source>
        <dbReference type="ARBA" id="ARBA00022692"/>
    </source>
</evidence>
<dbReference type="Proteomes" id="UP001154329">
    <property type="component" value="Chromosome 4"/>
</dbReference>
<evidence type="ECO:0000313" key="8">
    <source>
        <dbReference type="EMBL" id="CAH1738543.1"/>
    </source>
</evidence>
<evidence type="ECO:0000313" key="9">
    <source>
        <dbReference type="Proteomes" id="UP001154329"/>
    </source>
</evidence>
<dbReference type="GO" id="GO:0031410">
    <property type="term" value="C:cytoplasmic vesicle"/>
    <property type="evidence" value="ECO:0007669"/>
    <property type="project" value="UniProtKB-KW"/>
</dbReference>
<evidence type="ECO:0000256" key="4">
    <source>
        <dbReference type="ARBA" id="ARBA00023136"/>
    </source>
</evidence>
<dbReference type="EMBL" id="OU899037">
    <property type="protein sequence ID" value="CAH1738543.1"/>
    <property type="molecule type" value="Genomic_DNA"/>
</dbReference>
<name>A0A9P0JHU5_APHGO</name>
<feature type="compositionally biased region" description="Acidic residues" evidence="6">
    <location>
        <begin position="76"/>
        <end position="90"/>
    </location>
</feature>
<reference evidence="8" key="1">
    <citation type="submission" date="2022-02" db="EMBL/GenBank/DDBJ databases">
        <authorList>
            <person name="King R."/>
        </authorList>
    </citation>
    <scope>NUCLEOTIDE SEQUENCE</scope>
</reference>
<evidence type="ECO:0000256" key="2">
    <source>
        <dbReference type="ARBA" id="ARBA00022824"/>
    </source>
</evidence>
<sequence>MEPDFESHVMWYLLGYSFLMFTVPFIGFFSMKYFLGQVLNIQGYRVIAISVVFAVIIVQLIIYSYVKQAFNEPVDTVDDTDGHEDDENEVNIEKKDQ</sequence>
<organism evidence="8 9">
    <name type="scientific">Aphis gossypii</name>
    <name type="common">Cotton aphid</name>
    <dbReference type="NCBI Taxonomy" id="80765"/>
    <lineage>
        <taxon>Eukaryota</taxon>
        <taxon>Metazoa</taxon>
        <taxon>Ecdysozoa</taxon>
        <taxon>Arthropoda</taxon>
        <taxon>Hexapoda</taxon>
        <taxon>Insecta</taxon>
        <taxon>Pterygota</taxon>
        <taxon>Neoptera</taxon>
        <taxon>Paraneoptera</taxon>
        <taxon>Hemiptera</taxon>
        <taxon>Sternorrhyncha</taxon>
        <taxon>Aphidomorpha</taxon>
        <taxon>Aphidoidea</taxon>
        <taxon>Aphididae</taxon>
        <taxon>Aphidini</taxon>
        <taxon>Aphis</taxon>
        <taxon>Aphis</taxon>
    </lineage>
</organism>
<keyword evidence="5" id="KW-0968">Cytoplasmic vesicle</keyword>
<keyword evidence="9" id="KW-1185">Reference proteome</keyword>
<evidence type="ECO:0000256" key="5">
    <source>
        <dbReference type="ARBA" id="ARBA00023329"/>
    </source>
</evidence>
<keyword evidence="1 7" id="KW-0812">Transmembrane</keyword>
<dbReference type="AlphaFoldDB" id="A0A9P0JHU5"/>
<evidence type="ECO:0000256" key="7">
    <source>
        <dbReference type="SAM" id="Phobius"/>
    </source>
</evidence>
<feature type="transmembrane region" description="Helical" evidence="7">
    <location>
        <begin position="12"/>
        <end position="34"/>
    </location>
</feature>
<dbReference type="GO" id="GO:0070072">
    <property type="term" value="P:vacuolar proton-transporting V-type ATPase complex assembly"/>
    <property type="evidence" value="ECO:0007669"/>
    <property type="project" value="InterPro"/>
</dbReference>